<feature type="chain" id="PRO_5007813723" description="Secreted protein" evidence="2">
    <location>
        <begin position="26"/>
        <end position="167"/>
    </location>
</feature>
<dbReference type="EMBL" id="CP015249">
    <property type="protein sequence ID" value="ANB16969.1"/>
    <property type="molecule type" value="Genomic_DNA"/>
</dbReference>
<proteinExistence type="predicted"/>
<feature type="region of interest" description="Disordered" evidence="1">
    <location>
        <begin position="143"/>
        <end position="167"/>
    </location>
</feature>
<evidence type="ECO:0000256" key="1">
    <source>
        <dbReference type="SAM" id="MobiDB-lite"/>
    </source>
</evidence>
<dbReference type="Proteomes" id="UP000076830">
    <property type="component" value="Chromosome"/>
</dbReference>
<evidence type="ECO:0000313" key="4">
    <source>
        <dbReference type="Proteomes" id="UP000076830"/>
    </source>
</evidence>
<dbReference type="STRING" id="1300342.I596_939"/>
<gene>
    <name evidence="3" type="ORF">I596_939</name>
</gene>
<keyword evidence="2" id="KW-0732">Signal</keyword>
<keyword evidence="4" id="KW-1185">Reference proteome</keyword>
<accession>A0A160DRV9</accession>
<name>A0A160DRV9_9GAMM</name>
<evidence type="ECO:0000313" key="3">
    <source>
        <dbReference type="EMBL" id="ANB16969.1"/>
    </source>
</evidence>
<evidence type="ECO:0008006" key="5">
    <source>
        <dbReference type="Google" id="ProtNLM"/>
    </source>
</evidence>
<sequence>MLFRVRSMCSVALAAMLLTSLPALAARESGETAITATTPEAFAEQAQGVRKEMEKGGRYEGISSSNRQKVDAQLDFIAKLLTRRGSVDALNDQEKVDLMNAQEEANSILVGYDDQRLVCEFRKIAGSNRKEKVCQTKREIAAARDASQEAYRRQTSGLQNKDRIGGP</sequence>
<feature type="signal peptide" evidence="2">
    <location>
        <begin position="1"/>
        <end position="25"/>
    </location>
</feature>
<organism evidence="3 4">
    <name type="scientific">Dokdonella koreensis DS-123</name>
    <dbReference type="NCBI Taxonomy" id="1300342"/>
    <lineage>
        <taxon>Bacteria</taxon>
        <taxon>Pseudomonadati</taxon>
        <taxon>Pseudomonadota</taxon>
        <taxon>Gammaproteobacteria</taxon>
        <taxon>Lysobacterales</taxon>
        <taxon>Rhodanobacteraceae</taxon>
        <taxon>Dokdonella</taxon>
    </lineage>
</organism>
<reference evidence="3 4" key="1">
    <citation type="submission" date="2016-04" db="EMBL/GenBank/DDBJ databases">
        <title>Complete genome sequence of Dokdonella koreensis DS-123T.</title>
        <authorList>
            <person name="Kim J.F."/>
            <person name="Lee H."/>
            <person name="Kwak M.-J."/>
        </authorList>
    </citation>
    <scope>NUCLEOTIDE SEQUENCE [LARGE SCALE GENOMIC DNA]</scope>
    <source>
        <strain evidence="3 4">DS-123</strain>
    </source>
</reference>
<evidence type="ECO:0000256" key="2">
    <source>
        <dbReference type="SAM" id="SignalP"/>
    </source>
</evidence>
<dbReference type="AlphaFoldDB" id="A0A160DRV9"/>
<feature type="compositionally biased region" description="Basic and acidic residues" evidence="1">
    <location>
        <begin position="143"/>
        <end position="152"/>
    </location>
</feature>
<protein>
    <recommendedName>
        <fullName evidence="5">Secreted protein</fullName>
    </recommendedName>
</protein>
<dbReference type="KEGG" id="dko:I596_939"/>